<evidence type="ECO:0000313" key="5">
    <source>
        <dbReference type="Proteomes" id="UP000177763"/>
    </source>
</evidence>
<organism evidence="4 5">
    <name type="scientific">candidate division WWE3 bacterium RIFCSPLOWO2_12_FULL_36_10</name>
    <dbReference type="NCBI Taxonomy" id="1802630"/>
    <lineage>
        <taxon>Bacteria</taxon>
        <taxon>Katanobacteria</taxon>
    </lineage>
</organism>
<dbReference type="InterPro" id="IPR023115">
    <property type="entry name" value="TIF_IF2_dom3"/>
</dbReference>
<dbReference type="SUPFAM" id="SSF50447">
    <property type="entry name" value="Translation proteins"/>
    <property type="match status" value="1"/>
</dbReference>
<dbReference type="Pfam" id="PF11987">
    <property type="entry name" value="IF-2"/>
    <property type="match status" value="1"/>
</dbReference>
<dbReference type="Gene3D" id="3.40.50.10050">
    <property type="entry name" value="Translation initiation factor IF- 2, domain 3"/>
    <property type="match status" value="1"/>
</dbReference>
<evidence type="ECO:0000256" key="1">
    <source>
        <dbReference type="ARBA" id="ARBA00022741"/>
    </source>
</evidence>
<feature type="domain" description="Translation initiation factor IF- 2" evidence="3">
    <location>
        <begin position="1"/>
        <end position="83"/>
    </location>
</feature>
<dbReference type="Gene3D" id="2.40.30.10">
    <property type="entry name" value="Translation factors"/>
    <property type="match status" value="1"/>
</dbReference>
<protein>
    <recommendedName>
        <fullName evidence="3">Translation initiation factor IF- 2 domain-containing protein</fullName>
    </recommendedName>
</protein>
<dbReference type="GO" id="GO:0003743">
    <property type="term" value="F:translation initiation factor activity"/>
    <property type="evidence" value="ECO:0007669"/>
    <property type="project" value="TreeGrafter"/>
</dbReference>
<name>A0A1F4VJW6_UNCKA</name>
<dbReference type="GO" id="GO:0005525">
    <property type="term" value="F:GTP binding"/>
    <property type="evidence" value="ECO:0007669"/>
    <property type="project" value="UniProtKB-KW"/>
</dbReference>
<dbReference type="InterPro" id="IPR036925">
    <property type="entry name" value="TIF_IF2_dom3_sf"/>
</dbReference>
<sequence>MEAVKASLATLVTENASATFSLKFHSLATGDITDSDVFLASSTKSVIVGFNVNASSGVFDLAEARKVIVKTYKTIYELVDDVKDVLEFTAVEDEAKIKGRAKVLKVFKLPSGDLIAGCIVLAGSFKNGKKVSIYDKDPDDLTKDDAPLYTGVIKKLKRGKDDIEVAGKDTECGILLKPVFEEIKEGFYIERLTL</sequence>
<evidence type="ECO:0000259" key="3">
    <source>
        <dbReference type="Pfam" id="PF11987"/>
    </source>
</evidence>
<dbReference type="EMBL" id="MEVN01000012">
    <property type="protein sequence ID" value="OGC57491.1"/>
    <property type="molecule type" value="Genomic_DNA"/>
</dbReference>
<dbReference type="InterPro" id="IPR015760">
    <property type="entry name" value="TIF_IF2"/>
</dbReference>
<dbReference type="GO" id="GO:0005737">
    <property type="term" value="C:cytoplasm"/>
    <property type="evidence" value="ECO:0007669"/>
    <property type="project" value="TreeGrafter"/>
</dbReference>
<keyword evidence="1" id="KW-0547">Nucleotide-binding</keyword>
<accession>A0A1F4VJW6</accession>
<dbReference type="Proteomes" id="UP000177763">
    <property type="component" value="Unassembled WGS sequence"/>
</dbReference>
<evidence type="ECO:0000313" key="4">
    <source>
        <dbReference type="EMBL" id="OGC57491.1"/>
    </source>
</evidence>
<reference evidence="4 5" key="1">
    <citation type="journal article" date="2016" name="Nat. Commun.">
        <title>Thousands of microbial genomes shed light on interconnected biogeochemical processes in an aquifer system.</title>
        <authorList>
            <person name="Anantharaman K."/>
            <person name="Brown C.T."/>
            <person name="Hug L.A."/>
            <person name="Sharon I."/>
            <person name="Castelle C.J."/>
            <person name="Probst A.J."/>
            <person name="Thomas B.C."/>
            <person name="Singh A."/>
            <person name="Wilkins M.J."/>
            <person name="Karaoz U."/>
            <person name="Brodie E.L."/>
            <person name="Williams K.H."/>
            <person name="Hubbard S.S."/>
            <person name="Banfield J.F."/>
        </authorList>
    </citation>
    <scope>NUCLEOTIDE SEQUENCE [LARGE SCALE GENOMIC DNA]</scope>
</reference>
<comment type="caution">
    <text evidence="4">The sequence shown here is derived from an EMBL/GenBank/DDBJ whole genome shotgun (WGS) entry which is preliminary data.</text>
</comment>
<proteinExistence type="predicted"/>
<evidence type="ECO:0000256" key="2">
    <source>
        <dbReference type="ARBA" id="ARBA00023134"/>
    </source>
</evidence>
<dbReference type="SUPFAM" id="SSF52156">
    <property type="entry name" value="Initiation factor IF2/eIF5b, domain 3"/>
    <property type="match status" value="1"/>
</dbReference>
<dbReference type="PANTHER" id="PTHR43381:SF5">
    <property type="entry name" value="TR-TYPE G DOMAIN-CONTAINING PROTEIN"/>
    <property type="match status" value="1"/>
</dbReference>
<gene>
    <name evidence="4" type="ORF">A3H26_01340</name>
</gene>
<dbReference type="AlphaFoldDB" id="A0A1F4VJW6"/>
<dbReference type="InterPro" id="IPR009000">
    <property type="entry name" value="Transl_B-barrel_sf"/>
</dbReference>
<dbReference type="PANTHER" id="PTHR43381">
    <property type="entry name" value="TRANSLATION INITIATION FACTOR IF-2-RELATED"/>
    <property type="match status" value="1"/>
</dbReference>
<dbReference type="STRING" id="1802630.A3H26_01340"/>
<keyword evidence="2" id="KW-0342">GTP-binding</keyword>